<organism evidence="2 3">
    <name type="scientific">Flectobacillus roseus</name>
    <dbReference type="NCBI Taxonomy" id="502259"/>
    <lineage>
        <taxon>Bacteria</taxon>
        <taxon>Pseudomonadati</taxon>
        <taxon>Bacteroidota</taxon>
        <taxon>Cytophagia</taxon>
        <taxon>Cytophagales</taxon>
        <taxon>Flectobacillaceae</taxon>
        <taxon>Flectobacillus</taxon>
    </lineage>
</organism>
<comment type="caution">
    <text evidence="2">The sequence shown here is derived from an EMBL/GenBank/DDBJ whole genome shotgun (WGS) entry which is preliminary data.</text>
</comment>
<sequence>MKQSFSTSSFAVNVSKRLSMGVISCLLASQVATAQTESKPSIVSSVTESGITTTTYSNGKIVKSVAEGYHLDTAFYKNSNVVLSTKPKQYWKITDRIGVATPFCKEGEDITMFLKSGVYNYLTVNHFWGKVGLGILGGYQNFGVSDDYKGPQGLIARNAATRGIPTSSLKYDNVGSYEDFLLMIGPAVSLPLGSKFSLDIDAKGGLMNTSAPRFGATIPGNLGADQVIFRLNPSASKNQLGGVLSVDLLYNLSKNWSLGLNAVGFVTKTPFTTVGQDVTPGSNILLTKEDTRTHGGCNFGLALAHTFGACSAQTVYELLPPPPAPVVCAVPTLESESGRMYDYGSTEKPTFRWKSTSGTPENEEYIFKLYKADGSGIPVYQQTTKSTTLNLPNNVSLVNGDECSFYYYTIQSSVQGKCLSEANAASFGYKAKPAPIAPVAKTEDQYIFKIFGGSTATKYFGTGKPVRKPRKIAKAATPATVTSAPAKKLIPRRKKASAGTVTGVKKYSTVVNYENVATNPNIKWPEDLPLPKSPAVYEYEVQRLSAGDCKPTGQVAKYKFYIDPKKPNDIRIIPDSPKRK</sequence>
<dbReference type="EMBL" id="JASHIF010000011">
    <property type="protein sequence ID" value="MDI9860537.1"/>
    <property type="molecule type" value="Genomic_DNA"/>
</dbReference>
<proteinExistence type="predicted"/>
<reference evidence="2 3" key="1">
    <citation type="submission" date="2023-05" db="EMBL/GenBank/DDBJ databases">
        <title>Novel species of genus Flectobacillus isolated from stream in China.</title>
        <authorList>
            <person name="Lu H."/>
        </authorList>
    </citation>
    <scope>NUCLEOTIDE SEQUENCE [LARGE SCALE GENOMIC DNA]</scope>
    <source>
        <strain evidence="2 3">KCTC 42575</strain>
    </source>
</reference>
<evidence type="ECO:0000313" key="3">
    <source>
        <dbReference type="Proteomes" id="UP001236507"/>
    </source>
</evidence>
<accession>A0ABT6YAC4</accession>
<evidence type="ECO:0000313" key="2">
    <source>
        <dbReference type="EMBL" id="MDI9860537.1"/>
    </source>
</evidence>
<feature type="chain" id="PRO_5045644128" evidence="1">
    <location>
        <begin position="35"/>
        <end position="580"/>
    </location>
</feature>
<keyword evidence="3" id="KW-1185">Reference proteome</keyword>
<keyword evidence="1" id="KW-0732">Signal</keyword>
<protein>
    <submittedName>
        <fullName evidence="2">Uncharacterized protein</fullName>
    </submittedName>
</protein>
<dbReference type="Proteomes" id="UP001236507">
    <property type="component" value="Unassembled WGS sequence"/>
</dbReference>
<evidence type="ECO:0000256" key="1">
    <source>
        <dbReference type="SAM" id="SignalP"/>
    </source>
</evidence>
<feature type="signal peptide" evidence="1">
    <location>
        <begin position="1"/>
        <end position="34"/>
    </location>
</feature>
<name>A0ABT6YAC4_9BACT</name>
<dbReference type="RefSeq" id="WP_283345214.1">
    <property type="nucleotide sequence ID" value="NZ_JASHIF010000011.1"/>
</dbReference>
<gene>
    <name evidence="2" type="ORF">QM524_15085</name>
</gene>